<dbReference type="SUPFAM" id="SSF49764">
    <property type="entry name" value="HSP20-like chaperones"/>
    <property type="match status" value="1"/>
</dbReference>
<evidence type="ECO:0000256" key="3">
    <source>
        <dbReference type="RuleBase" id="RU003616"/>
    </source>
</evidence>
<feature type="domain" description="SHSP" evidence="4">
    <location>
        <begin position="62"/>
        <end position="175"/>
    </location>
</feature>
<dbReference type="Gene3D" id="2.60.40.790">
    <property type="match status" value="1"/>
</dbReference>
<evidence type="ECO:0000256" key="1">
    <source>
        <dbReference type="ARBA" id="ARBA00023016"/>
    </source>
</evidence>
<dbReference type="Ensembl" id="ENSGWIT00000040708.1">
    <property type="protein sequence ID" value="ENSGWIP00000037382.1"/>
    <property type="gene ID" value="ENSGWIG00000019219.1"/>
</dbReference>
<proteinExistence type="inferred from homology"/>
<organism evidence="5 6">
    <name type="scientific">Gouania willdenowi</name>
    <name type="common">Blunt-snouted clingfish</name>
    <name type="synonym">Lepadogaster willdenowi</name>
    <dbReference type="NCBI Taxonomy" id="441366"/>
    <lineage>
        <taxon>Eukaryota</taxon>
        <taxon>Metazoa</taxon>
        <taxon>Chordata</taxon>
        <taxon>Craniata</taxon>
        <taxon>Vertebrata</taxon>
        <taxon>Euteleostomi</taxon>
        <taxon>Actinopterygii</taxon>
        <taxon>Neopterygii</taxon>
        <taxon>Teleostei</taxon>
        <taxon>Neoteleostei</taxon>
        <taxon>Acanthomorphata</taxon>
        <taxon>Ovalentaria</taxon>
        <taxon>Blenniimorphae</taxon>
        <taxon>Blenniiformes</taxon>
        <taxon>Gobiesocoidei</taxon>
        <taxon>Gobiesocidae</taxon>
        <taxon>Gobiesocinae</taxon>
        <taxon>Gouania</taxon>
    </lineage>
</organism>
<sequence>MLRSHVFLSPLSPFRDVYWPVRSLWPEVRPLLHQRNLQDLHSSLQLMDELQHSILEQTEPFQSCEAMSPSSYELEKEGKSFSLTLDTRGFSPDQLSVKQVGRKLRVSGKKEKKQEDGRGFSSYTLQEFRQDLNLPEDLNPEAVTCCLSADGKLHIQADKDPRGEEAERELIIRRSSGEETQQSVCSQAENSSTHTNGYFIFIFQFPL</sequence>
<reference evidence="5" key="2">
    <citation type="submission" date="2025-08" db="UniProtKB">
        <authorList>
            <consortium name="Ensembl"/>
        </authorList>
    </citation>
    <scope>IDENTIFICATION</scope>
</reference>
<dbReference type="PANTHER" id="PTHR45640:SF2">
    <property type="entry name" value="HEAT SHOCK PROTEIN BETA-11-RELATED"/>
    <property type="match status" value="1"/>
</dbReference>
<dbReference type="GO" id="GO:0005737">
    <property type="term" value="C:cytoplasm"/>
    <property type="evidence" value="ECO:0007669"/>
    <property type="project" value="TreeGrafter"/>
</dbReference>
<evidence type="ECO:0000313" key="6">
    <source>
        <dbReference type="Proteomes" id="UP000694680"/>
    </source>
</evidence>
<comment type="similarity">
    <text evidence="2 3">Belongs to the small heat shock protein (HSP20) family.</text>
</comment>
<reference evidence="5" key="3">
    <citation type="submission" date="2025-09" db="UniProtKB">
        <authorList>
            <consortium name="Ensembl"/>
        </authorList>
    </citation>
    <scope>IDENTIFICATION</scope>
</reference>
<keyword evidence="6" id="KW-1185">Reference proteome</keyword>
<dbReference type="GO" id="GO:0051082">
    <property type="term" value="F:unfolded protein binding"/>
    <property type="evidence" value="ECO:0007669"/>
    <property type="project" value="TreeGrafter"/>
</dbReference>
<evidence type="ECO:0000259" key="4">
    <source>
        <dbReference type="PROSITE" id="PS01031"/>
    </source>
</evidence>
<evidence type="ECO:0000313" key="5">
    <source>
        <dbReference type="Ensembl" id="ENSGWIP00000037382.1"/>
    </source>
</evidence>
<dbReference type="PANTHER" id="PTHR45640">
    <property type="entry name" value="HEAT SHOCK PROTEIN HSP-12.2-RELATED"/>
    <property type="match status" value="1"/>
</dbReference>
<dbReference type="PROSITE" id="PS01031">
    <property type="entry name" value="SHSP"/>
    <property type="match status" value="1"/>
</dbReference>
<dbReference type="Pfam" id="PF00011">
    <property type="entry name" value="HSP20"/>
    <property type="match status" value="1"/>
</dbReference>
<dbReference type="Proteomes" id="UP000694680">
    <property type="component" value="Chromosome 12"/>
</dbReference>
<dbReference type="CDD" id="cd06481">
    <property type="entry name" value="ACD_HspB9_like"/>
    <property type="match status" value="1"/>
</dbReference>
<reference evidence="5" key="1">
    <citation type="submission" date="2020-06" db="EMBL/GenBank/DDBJ databases">
        <authorList>
            <consortium name="Wellcome Sanger Institute Data Sharing"/>
        </authorList>
    </citation>
    <scope>NUCLEOTIDE SEQUENCE [LARGE SCALE GENOMIC DNA]</scope>
</reference>
<dbReference type="GO" id="GO:0042026">
    <property type="term" value="P:protein refolding"/>
    <property type="evidence" value="ECO:0007669"/>
    <property type="project" value="TreeGrafter"/>
</dbReference>
<keyword evidence="1" id="KW-0346">Stress response</keyword>
<dbReference type="InterPro" id="IPR001436">
    <property type="entry name" value="Alpha-crystallin/sHSP_animal"/>
</dbReference>
<dbReference type="InterPro" id="IPR008978">
    <property type="entry name" value="HSP20-like_chaperone"/>
</dbReference>
<dbReference type="GO" id="GO:0005634">
    <property type="term" value="C:nucleus"/>
    <property type="evidence" value="ECO:0007669"/>
    <property type="project" value="TreeGrafter"/>
</dbReference>
<protein>
    <recommendedName>
        <fullName evidence="4">SHSP domain-containing protein</fullName>
    </recommendedName>
</protein>
<evidence type="ECO:0000256" key="2">
    <source>
        <dbReference type="PROSITE-ProRule" id="PRU00285"/>
    </source>
</evidence>
<dbReference type="GO" id="GO:0009408">
    <property type="term" value="P:response to heat"/>
    <property type="evidence" value="ECO:0007669"/>
    <property type="project" value="TreeGrafter"/>
</dbReference>
<dbReference type="AlphaFoldDB" id="A0A8C5GYS3"/>
<accession>A0A8C5GYS3</accession>
<name>A0A8C5GYS3_GOUWI</name>
<dbReference type="InterPro" id="IPR002068">
    <property type="entry name" value="A-crystallin/Hsp20_dom"/>
</dbReference>